<gene>
    <name evidence="3" type="ORF">EpCFBP13511_14770</name>
</gene>
<sequence length="390" mass="44893">MTEQLAISISSGRFRKLRELNRRKNYFMKQVRLDTRLLMAKIRWDKYKKSTLDITAVKTILLIRNEGTIGDMVVYCPLVKSLHTAGYSVDVLLTKSSSVVMKHNPYVRNIYEADDASTEVYLKSFNHTVPASTMETLKNNDYDLVIDPSLFDTPVHRMQLLRDIKPKSVLAFNKKKHFNHYSHSLEFLESDREHVTQAASLIAEFLTNSPTQGQPYNLSIPEDTFNEVRHFFRAMNNKKKIVINAFTGSRERDFSQQQLAQILTDLNTHYDDLQIILLDRLKEINLPLPDNVIVNPFNTLHHVMALIHECDLVISPDTAIVHISAAWNKTLISVYKNVVDNNDLWAPGYDNASQIIVNNRAISNVDEVPQLIAEEIKRRNIFTGQEQAQR</sequence>
<proteinExistence type="predicted"/>
<name>A0A4V5U9K7_9GAMM</name>
<dbReference type="InterPro" id="IPR051199">
    <property type="entry name" value="LPS_LOS_Heptosyltrfase"/>
</dbReference>
<dbReference type="PANTHER" id="PTHR30160:SF15">
    <property type="entry name" value="GLYCOSYLTRANSFERASE HI_0523-RELATED"/>
    <property type="match status" value="1"/>
</dbReference>
<dbReference type="GO" id="GO:0005829">
    <property type="term" value="C:cytosol"/>
    <property type="evidence" value="ECO:0007669"/>
    <property type="project" value="TreeGrafter"/>
</dbReference>
<dbReference type="GO" id="GO:0009244">
    <property type="term" value="P:lipopolysaccharide core region biosynthetic process"/>
    <property type="evidence" value="ECO:0007669"/>
    <property type="project" value="TreeGrafter"/>
</dbReference>
<dbReference type="PANTHER" id="PTHR30160">
    <property type="entry name" value="TETRAACYLDISACCHARIDE 4'-KINASE-RELATED"/>
    <property type="match status" value="1"/>
</dbReference>
<dbReference type="RefSeq" id="WP_137269538.1">
    <property type="nucleotide sequence ID" value="NZ_QGAC01000013.1"/>
</dbReference>
<dbReference type="Gene3D" id="3.40.50.2000">
    <property type="entry name" value="Glycogen Phosphorylase B"/>
    <property type="match status" value="2"/>
</dbReference>
<reference evidence="3 4" key="1">
    <citation type="journal article" date="2019" name="Sci. Rep.">
        <title>Differences in resource use lead to coexistence of seed-transmitted microbial populations.</title>
        <authorList>
            <person name="Torres-Cortes G."/>
            <person name="Garcia B.J."/>
            <person name="Compant S."/>
            <person name="Rezki S."/>
            <person name="Jones P."/>
            <person name="Preveaux A."/>
            <person name="Briand M."/>
            <person name="Roulet A."/>
            <person name="Bouchez O."/>
            <person name="Jacobson D."/>
            <person name="Barret M."/>
        </authorList>
    </citation>
    <scope>NUCLEOTIDE SEQUENCE [LARGE SCALE GENOMIC DNA]</scope>
    <source>
        <strain evidence="3 4">CFBP13511</strain>
    </source>
</reference>
<dbReference type="AlphaFoldDB" id="A0A4V5U9K7"/>
<dbReference type="Proteomes" id="UP000306393">
    <property type="component" value="Unassembled WGS sequence"/>
</dbReference>
<evidence type="ECO:0000256" key="2">
    <source>
        <dbReference type="ARBA" id="ARBA00022679"/>
    </source>
</evidence>
<keyword evidence="1" id="KW-0328">Glycosyltransferase</keyword>
<protein>
    <submittedName>
        <fullName evidence="3">Glycosyl transferase</fullName>
    </submittedName>
</protein>
<evidence type="ECO:0000256" key="1">
    <source>
        <dbReference type="ARBA" id="ARBA00022676"/>
    </source>
</evidence>
<dbReference type="OrthoDB" id="89608at2"/>
<dbReference type="EMBL" id="QGAC01000013">
    <property type="protein sequence ID" value="TKJ89107.1"/>
    <property type="molecule type" value="Genomic_DNA"/>
</dbReference>
<dbReference type="SUPFAM" id="SSF53756">
    <property type="entry name" value="UDP-Glycosyltransferase/glycogen phosphorylase"/>
    <property type="match status" value="1"/>
</dbReference>
<evidence type="ECO:0000313" key="3">
    <source>
        <dbReference type="EMBL" id="TKJ89107.1"/>
    </source>
</evidence>
<dbReference type="Pfam" id="PF01075">
    <property type="entry name" value="Glyco_transf_9"/>
    <property type="match status" value="1"/>
</dbReference>
<comment type="caution">
    <text evidence="3">The sequence shown here is derived from an EMBL/GenBank/DDBJ whole genome shotgun (WGS) entry which is preliminary data.</text>
</comment>
<organism evidence="3 4">
    <name type="scientific">Erwinia persicina</name>
    <dbReference type="NCBI Taxonomy" id="55211"/>
    <lineage>
        <taxon>Bacteria</taxon>
        <taxon>Pseudomonadati</taxon>
        <taxon>Pseudomonadota</taxon>
        <taxon>Gammaproteobacteria</taxon>
        <taxon>Enterobacterales</taxon>
        <taxon>Erwiniaceae</taxon>
        <taxon>Erwinia</taxon>
    </lineage>
</organism>
<dbReference type="InterPro" id="IPR002201">
    <property type="entry name" value="Glyco_trans_9"/>
</dbReference>
<dbReference type="GO" id="GO:0008713">
    <property type="term" value="F:ADP-heptose-lipopolysaccharide heptosyltransferase activity"/>
    <property type="evidence" value="ECO:0007669"/>
    <property type="project" value="TreeGrafter"/>
</dbReference>
<keyword evidence="2 3" id="KW-0808">Transferase</keyword>
<accession>A0A4V5U9K7</accession>
<evidence type="ECO:0000313" key="4">
    <source>
        <dbReference type="Proteomes" id="UP000306393"/>
    </source>
</evidence>